<dbReference type="eggNOG" id="COG1346">
    <property type="taxonomic scope" value="Bacteria"/>
</dbReference>
<organism evidence="7 8">
    <name type="scientific">Ureibacillus manganicus DSM 26584</name>
    <dbReference type="NCBI Taxonomy" id="1384049"/>
    <lineage>
        <taxon>Bacteria</taxon>
        <taxon>Bacillati</taxon>
        <taxon>Bacillota</taxon>
        <taxon>Bacilli</taxon>
        <taxon>Bacillales</taxon>
        <taxon>Caryophanaceae</taxon>
        <taxon>Ureibacillus</taxon>
    </lineage>
</organism>
<keyword evidence="5 6" id="KW-0472">Membrane</keyword>
<dbReference type="GO" id="GO:0005886">
    <property type="term" value="C:plasma membrane"/>
    <property type="evidence" value="ECO:0007669"/>
    <property type="project" value="UniProtKB-SubCell"/>
</dbReference>
<evidence type="ECO:0000256" key="4">
    <source>
        <dbReference type="ARBA" id="ARBA00022989"/>
    </source>
</evidence>
<evidence type="ECO:0000256" key="6">
    <source>
        <dbReference type="SAM" id="Phobius"/>
    </source>
</evidence>
<name>A0A0A3IAI3_9BACL</name>
<keyword evidence="4 6" id="KW-1133">Transmembrane helix</keyword>
<protein>
    <recommendedName>
        <fullName evidence="9">LrgB</fullName>
    </recommendedName>
</protein>
<dbReference type="PANTHER" id="PTHR30249:SF17">
    <property type="entry name" value="HOLIN-LIKE PROTEIN CIDB"/>
    <property type="match status" value="1"/>
</dbReference>
<evidence type="ECO:0000256" key="5">
    <source>
        <dbReference type="ARBA" id="ARBA00023136"/>
    </source>
</evidence>
<comment type="subcellular location">
    <subcellularLocation>
        <location evidence="1">Cell membrane</location>
        <topology evidence="1">Multi-pass membrane protein</topology>
    </subcellularLocation>
</comment>
<feature type="transmembrane region" description="Helical" evidence="6">
    <location>
        <begin position="31"/>
        <end position="50"/>
    </location>
</feature>
<evidence type="ECO:0008006" key="9">
    <source>
        <dbReference type="Google" id="ProtNLM"/>
    </source>
</evidence>
<dbReference type="PANTHER" id="PTHR30249">
    <property type="entry name" value="PUTATIVE SEROTONIN TRANSPORTER"/>
    <property type="match status" value="1"/>
</dbReference>
<gene>
    <name evidence="7" type="ORF">CD29_00975</name>
</gene>
<feature type="transmembrane region" description="Helical" evidence="6">
    <location>
        <begin position="144"/>
        <end position="167"/>
    </location>
</feature>
<feature type="transmembrane region" description="Helical" evidence="6">
    <location>
        <begin position="91"/>
        <end position="116"/>
    </location>
</feature>
<dbReference type="EMBL" id="JPVN01000001">
    <property type="protein sequence ID" value="KGR80495.1"/>
    <property type="molecule type" value="Genomic_DNA"/>
</dbReference>
<dbReference type="InterPro" id="IPR007300">
    <property type="entry name" value="CidB/LrgB"/>
</dbReference>
<accession>A0A0A3IAI3</accession>
<evidence type="ECO:0000313" key="7">
    <source>
        <dbReference type="EMBL" id="KGR80495.1"/>
    </source>
</evidence>
<keyword evidence="2" id="KW-1003">Cell membrane</keyword>
<dbReference type="Pfam" id="PF04172">
    <property type="entry name" value="LrgB"/>
    <property type="match status" value="1"/>
</dbReference>
<feature type="transmembrane region" description="Helical" evidence="6">
    <location>
        <begin position="6"/>
        <end position="24"/>
    </location>
</feature>
<evidence type="ECO:0000313" key="8">
    <source>
        <dbReference type="Proteomes" id="UP000030416"/>
    </source>
</evidence>
<dbReference type="OrthoDB" id="9811701at2"/>
<comment type="caution">
    <text evidence="7">The sequence shown here is derived from an EMBL/GenBank/DDBJ whole genome shotgun (WGS) entry which is preliminary data.</text>
</comment>
<feature type="transmembrane region" description="Helical" evidence="6">
    <location>
        <begin position="207"/>
        <end position="227"/>
    </location>
</feature>
<dbReference type="Proteomes" id="UP000030416">
    <property type="component" value="Unassembled WGS sequence"/>
</dbReference>
<keyword evidence="8" id="KW-1185">Reference proteome</keyword>
<keyword evidence="3 6" id="KW-0812">Transmembrane</keyword>
<sequence length="228" mass="24466">MGRMNIILSIISTIVVYLLMAKVYKRFNYPFLLPVVTASIIIIVGLLVLNIPYEVYMEGGKWLQHLLGPAIVGLAYPLYNQRHLLVKYKYSIISGLFIAMISGLISVYVFLALFNIEKELILTALPKSLTTPIAMQVSETIGGIAPLTAALVMVAGFTGAILGPSVFKLAKINSSISRGMAMGSASHGVGISKLIEYGEEDLSIGSVSMSLSAIIGAVICPIFALLII</sequence>
<reference evidence="7 8" key="1">
    <citation type="submission" date="2014-02" db="EMBL/GenBank/DDBJ databases">
        <title>Draft genome sequence of Lysinibacillus manganicus DSM 26584T.</title>
        <authorList>
            <person name="Zhang F."/>
            <person name="Wang G."/>
            <person name="Zhang L."/>
        </authorList>
    </citation>
    <scope>NUCLEOTIDE SEQUENCE [LARGE SCALE GENOMIC DNA]</scope>
    <source>
        <strain evidence="7 8">DSM 26584</strain>
    </source>
</reference>
<dbReference type="AlphaFoldDB" id="A0A0A3IAI3"/>
<evidence type="ECO:0000256" key="2">
    <source>
        <dbReference type="ARBA" id="ARBA00022475"/>
    </source>
</evidence>
<proteinExistence type="predicted"/>
<evidence type="ECO:0000256" key="1">
    <source>
        <dbReference type="ARBA" id="ARBA00004651"/>
    </source>
</evidence>
<evidence type="ECO:0000256" key="3">
    <source>
        <dbReference type="ARBA" id="ARBA00022692"/>
    </source>
</evidence>